<dbReference type="AlphaFoldDB" id="A0A7T7MA51"/>
<name>A0A7T7MA51_9ACTO</name>
<feature type="transmembrane region" description="Helical" evidence="2">
    <location>
        <begin position="571"/>
        <end position="593"/>
    </location>
</feature>
<dbReference type="RefSeq" id="WP_200276683.1">
    <property type="nucleotide sequence ID" value="NZ_CP066802.1"/>
</dbReference>
<feature type="region of interest" description="Disordered" evidence="1">
    <location>
        <begin position="879"/>
        <end position="901"/>
    </location>
</feature>
<gene>
    <name evidence="3" type="ORF">JG540_02285</name>
</gene>
<organism evidence="3 4">
    <name type="scientific">Actinomyces weissii</name>
    <dbReference type="NCBI Taxonomy" id="675090"/>
    <lineage>
        <taxon>Bacteria</taxon>
        <taxon>Bacillati</taxon>
        <taxon>Actinomycetota</taxon>
        <taxon>Actinomycetes</taxon>
        <taxon>Actinomycetales</taxon>
        <taxon>Actinomycetaceae</taxon>
        <taxon>Actinomyces</taxon>
    </lineage>
</organism>
<keyword evidence="2" id="KW-0472">Membrane</keyword>
<evidence type="ECO:0000313" key="3">
    <source>
        <dbReference type="EMBL" id="QQM67731.1"/>
    </source>
</evidence>
<accession>A0A7T7MA51</accession>
<evidence type="ECO:0000256" key="1">
    <source>
        <dbReference type="SAM" id="MobiDB-lite"/>
    </source>
</evidence>
<proteinExistence type="predicted"/>
<evidence type="ECO:0000313" key="4">
    <source>
        <dbReference type="Proteomes" id="UP000595895"/>
    </source>
</evidence>
<keyword evidence="4" id="KW-1185">Reference proteome</keyword>
<dbReference type="KEGG" id="awe:JG540_02285"/>
<dbReference type="EMBL" id="CP066802">
    <property type="protein sequence ID" value="QQM67731.1"/>
    <property type="molecule type" value="Genomic_DNA"/>
</dbReference>
<keyword evidence="2" id="KW-0812">Transmembrane</keyword>
<feature type="transmembrane region" description="Helical" evidence="2">
    <location>
        <begin position="544"/>
        <end position="565"/>
    </location>
</feature>
<reference evidence="3 4" key="1">
    <citation type="submission" date="2020-12" db="EMBL/GenBank/DDBJ databases">
        <authorList>
            <person name="Zhou J."/>
        </authorList>
    </citation>
    <scope>NUCLEOTIDE SEQUENCE [LARGE SCALE GENOMIC DNA]</scope>
    <source>
        <strain evidence="3 4">CCUG 61299</strain>
    </source>
</reference>
<protein>
    <submittedName>
        <fullName evidence="3">Uncharacterized protein</fullName>
    </submittedName>
</protein>
<keyword evidence="2" id="KW-1133">Transmembrane helix</keyword>
<sequence>MRENLPSQTFDERGTTVVFIAPPSQRPLLAALTDLSAAGLLAPFHWIESVPEPQADRAFRDPAAITVNQGRCTVTSFSPVANRYGLNRVRLLVVVPVGHPAQDALSAHAELHFQGLGIASSAVRDCVRVLVPWSDEPLPAELGHQGWSNVMLSPESTADPSYSANGWWQHPELIPGAAAVGLAAQAGICGAVAGSPQEQAPAGGSTYVEVARSFVRVTDAHQVEDSLRSLVTQVGATFPQPIRGDTQQWVNAFPDPAGKVMATAQAWHQRHYSTLRRPQVQLPAQGAERSVGAWQAITMFFGFLVKAIMGAPGDWLRSRVHGLKTSVARSVASTVFGEGSQVRVVVGGVDDTGRPVGWRELTAAAANAAVSLPAVSSRAGQETARDFGALWKDLFDGSIALLSGAGCDSLGVRAYEGYVSQRDLIAPVGPENSFVLRRNLGHLPAGSVIEPWDALALTQVSQDLRQVAAGSDLQAQEAREELGHLERWRRRCESGFIPLLGRSLATTFESTRADVAALSQRLQALVSQDLGPETEQKQRRLARILRLMLLALLVVLAVPVVLALLGSIGWLLVAVFSVLAVIAWLVASVMTFVKRQQEVFRLLFQAEERELLLPRLTANLRLAVEDLAAQGQAYAQFEQWATIATAFFADPLGEQDTEATAREHATVLPNGLQRVKVEAEPGHVADVAAELRGQVFRVGWLNDAWEAMQRTVKEDLAPEQRTRYNNRQLDLLTESGEPGSALSNWAAALQQKGVRSGAGAEHWARCLELLADPAGISLELMAVLPGQGRRLVADYRQDLEAAQPRMVVPDVLGMAARSDGSAFTVPDRHWFARSAEGLSETLVLVAATQPVPASAFVYPEPSRSMSGFRLQEPDYGVSAASAGGGSQGAVPQSNSFGHLEY</sequence>
<dbReference type="Proteomes" id="UP000595895">
    <property type="component" value="Chromosome"/>
</dbReference>
<evidence type="ECO:0000256" key="2">
    <source>
        <dbReference type="SAM" id="Phobius"/>
    </source>
</evidence>